<keyword evidence="1" id="KW-0472">Membrane</keyword>
<keyword evidence="1" id="KW-0812">Transmembrane</keyword>
<name>A0AAE3ZBT0_9ACTN</name>
<dbReference type="RefSeq" id="WP_310270546.1">
    <property type="nucleotide sequence ID" value="NZ_JAVDXW010000001.1"/>
</dbReference>
<proteinExistence type="predicted"/>
<evidence type="ECO:0000313" key="2">
    <source>
        <dbReference type="EMBL" id="MDR7300950.1"/>
    </source>
</evidence>
<accession>A0AAE3ZBT0</accession>
<keyword evidence="1" id="KW-1133">Transmembrane helix</keyword>
<dbReference type="Proteomes" id="UP001180845">
    <property type="component" value="Unassembled WGS sequence"/>
</dbReference>
<comment type="caution">
    <text evidence="2">The sequence shown here is derived from an EMBL/GenBank/DDBJ whole genome shotgun (WGS) entry which is preliminary data.</text>
</comment>
<protein>
    <submittedName>
        <fullName evidence="2">ABC-2 type transport system permease protein</fullName>
    </submittedName>
</protein>
<feature type="transmembrane region" description="Helical" evidence="1">
    <location>
        <begin position="483"/>
        <end position="503"/>
    </location>
</feature>
<sequence length="524" mass="53487">MVGVLIRMRLRLLSHSLRGAARVGGFAAGAVLGLVSAVITAGAIAAAEAAGGTGLTAASLLFLVWTLGWLVAPILAAGSDETLQPEHFALLPVGPRKLALGLIAAAAVGLAPVMTLLAFAGLLVPAASRGAGPLAVAGVGAVLQAALAIVASRVVVGWLGSAMRSRRGRDLGVLLASGVMLLIIPAQMLLGSIVPVLVGAGDSALGEVLRLLPSGWAPGAVRAASAGQWPLAMGLLAALLVVVGLLTLLWSELLRRRLTTPSTGSGSVAKRAGGGWLERILPATPINAVMIKEIRLWWRDNRRRVSLLPGLLLGLAMPLFIGFGNGPGNAALPFAALFAIWLSMLNCGNLYGLDGAALRHTLVAPEVQHAEVRGRQLAWLAFVAPVVAVAALVLPAVAGQAGVYPWVLGVTAAVLGAASGVVVLLSVFTPFPVPQQRSNPFTAAGQPGFATGLKQFAMSVLLVVAAIPVLAVLITGTVLGNDWLLWSSVPVGVLSGVVSAWACGRIAVHRLRTWGPELLGVVQP</sequence>
<feature type="transmembrane region" description="Helical" evidence="1">
    <location>
        <begin position="171"/>
        <end position="198"/>
    </location>
</feature>
<evidence type="ECO:0000256" key="1">
    <source>
        <dbReference type="SAM" id="Phobius"/>
    </source>
</evidence>
<feature type="transmembrane region" description="Helical" evidence="1">
    <location>
        <begin position="57"/>
        <end position="77"/>
    </location>
</feature>
<feature type="transmembrane region" description="Helical" evidence="1">
    <location>
        <begin position="231"/>
        <end position="250"/>
    </location>
</feature>
<feature type="transmembrane region" description="Helical" evidence="1">
    <location>
        <begin position="403"/>
        <end position="428"/>
    </location>
</feature>
<keyword evidence="3" id="KW-1185">Reference proteome</keyword>
<feature type="transmembrane region" description="Helical" evidence="1">
    <location>
        <begin position="21"/>
        <end position="45"/>
    </location>
</feature>
<feature type="transmembrane region" description="Helical" evidence="1">
    <location>
        <begin position="377"/>
        <end position="397"/>
    </location>
</feature>
<feature type="transmembrane region" description="Helical" evidence="1">
    <location>
        <begin position="98"/>
        <end position="122"/>
    </location>
</feature>
<organism evidence="2 3">
    <name type="scientific">Haloactinomyces albus</name>
    <dbReference type="NCBI Taxonomy" id="1352928"/>
    <lineage>
        <taxon>Bacteria</taxon>
        <taxon>Bacillati</taxon>
        <taxon>Actinomycetota</taxon>
        <taxon>Actinomycetes</taxon>
        <taxon>Actinopolysporales</taxon>
        <taxon>Actinopolysporaceae</taxon>
        <taxon>Haloactinomyces</taxon>
    </lineage>
</organism>
<dbReference type="AlphaFoldDB" id="A0AAE3ZBT0"/>
<reference evidence="2" key="1">
    <citation type="submission" date="2023-07" db="EMBL/GenBank/DDBJ databases">
        <title>Sequencing the genomes of 1000 actinobacteria strains.</title>
        <authorList>
            <person name="Klenk H.-P."/>
        </authorList>
    </citation>
    <scope>NUCLEOTIDE SEQUENCE</scope>
    <source>
        <strain evidence="2">DSM 45977</strain>
    </source>
</reference>
<feature type="transmembrane region" description="Helical" evidence="1">
    <location>
        <begin position="330"/>
        <end position="351"/>
    </location>
</feature>
<gene>
    <name evidence="2" type="ORF">JOF55_001131</name>
</gene>
<feature type="transmembrane region" description="Helical" evidence="1">
    <location>
        <begin position="305"/>
        <end position="324"/>
    </location>
</feature>
<dbReference type="EMBL" id="JAVDXW010000001">
    <property type="protein sequence ID" value="MDR7300950.1"/>
    <property type="molecule type" value="Genomic_DNA"/>
</dbReference>
<feature type="transmembrane region" description="Helical" evidence="1">
    <location>
        <begin position="134"/>
        <end position="159"/>
    </location>
</feature>
<evidence type="ECO:0000313" key="3">
    <source>
        <dbReference type="Proteomes" id="UP001180845"/>
    </source>
</evidence>
<feature type="transmembrane region" description="Helical" evidence="1">
    <location>
        <begin position="456"/>
        <end position="477"/>
    </location>
</feature>